<dbReference type="SUPFAM" id="SSF51412">
    <property type="entry name" value="Inosine monophosphate dehydrogenase (IMPDH)"/>
    <property type="match status" value="1"/>
</dbReference>
<feature type="region of interest" description="Disordered" evidence="2">
    <location>
        <begin position="53"/>
        <end position="72"/>
    </location>
</feature>
<evidence type="ECO:0000256" key="2">
    <source>
        <dbReference type="SAM" id="MobiDB-lite"/>
    </source>
</evidence>
<dbReference type="GO" id="GO:0003938">
    <property type="term" value="F:IMP dehydrogenase activity"/>
    <property type="evidence" value="ECO:0007669"/>
    <property type="project" value="InterPro"/>
</dbReference>
<evidence type="ECO:0000259" key="3">
    <source>
        <dbReference type="Pfam" id="PF00478"/>
    </source>
</evidence>
<dbReference type="InterPro" id="IPR001093">
    <property type="entry name" value="IMP_DH_GMPRt"/>
</dbReference>
<proteinExistence type="inferred from homology"/>
<dbReference type="InterPro" id="IPR005990">
    <property type="entry name" value="IMP_DH"/>
</dbReference>
<dbReference type="GO" id="GO:0005737">
    <property type="term" value="C:cytoplasm"/>
    <property type="evidence" value="ECO:0007669"/>
    <property type="project" value="TreeGrafter"/>
</dbReference>
<reference evidence="5" key="1">
    <citation type="submission" date="2010-08" db="EMBL/GenBank/DDBJ databases">
        <authorList>
            <consortium name="Caenorhabditis japonica Sequencing Consortium"/>
            <person name="Wilson R.K."/>
        </authorList>
    </citation>
    <scope>NUCLEOTIDE SEQUENCE [LARGE SCALE GENOMIC DNA]</scope>
    <source>
        <strain evidence="5">DF5081</strain>
    </source>
</reference>
<dbReference type="GO" id="GO:0006183">
    <property type="term" value="P:GTP biosynthetic process"/>
    <property type="evidence" value="ECO:0007669"/>
    <property type="project" value="TreeGrafter"/>
</dbReference>
<dbReference type="PANTHER" id="PTHR11911:SF111">
    <property type="entry name" value="INOSINE-5'-MONOPHOSPHATE DEHYDROGENASE"/>
    <property type="match status" value="1"/>
</dbReference>
<comment type="similarity">
    <text evidence="1">Belongs to the IMPDH/GMPR family.</text>
</comment>
<accession>A0A8R1EUE5</accession>
<dbReference type="AlphaFoldDB" id="A0A8R1EUE5"/>
<protein>
    <submittedName>
        <fullName evidence="4">IMPDH domain-containing protein</fullName>
    </submittedName>
</protein>
<keyword evidence="5" id="KW-1185">Reference proteome</keyword>
<reference evidence="4" key="2">
    <citation type="submission" date="2022-06" db="UniProtKB">
        <authorList>
            <consortium name="EnsemblMetazoa"/>
        </authorList>
    </citation>
    <scope>IDENTIFICATION</scope>
    <source>
        <strain evidence="4">DF5081</strain>
    </source>
</reference>
<feature type="domain" description="IMP dehydrogenase/GMP reductase" evidence="3">
    <location>
        <begin position="2"/>
        <end position="58"/>
    </location>
</feature>
<sequence length="72" mass="8186">MKDRGSCHKFIPYLIRGVQHGMQDIGINSLRDFRDKVDSGIVKFERRSTNAQLEGGVHSLHSRRSQLKPALP</sequence>
<organism evidence="4 5">
    <name type="scientific">Caenorhabditis japonica</name>
    <dbReference type="NCBI Taxonomy" id="281687"/>
    <lineage>
        <taxon>Eukaryota</taxon>
        <taxon>Metazoa</taxon>
        <taxon>Ecdysozoa</taxon>
        <taxon>Nematoda</taxon>
        <taxon>Chromadorea</taxon>
        <taxon>Rhabditida</taxon>
        <taxon>Rhabditina</taxon>
        <taxon>Rhabditomorpha</taxon>
        <taxon>Rhabditoidea</taxon>
        <taxon>Rhabditidae</taxon>
        <taxon>Peloderinae</taxon>
        <taxon>Caenorhabditis</taxon>
    </lineage>
</organism>
<dbReference type="Gene3D" id="3.20.20.70">
    <property type="entry name" value="Aldolase class I"/>
    <property type="match status" value="1"/>
</dbReference>
<dbReference type="Pfam" id="PF00478">
    <property type="entry name" value="IMPDH"/>
    <property type="match status" value="1"/>
</dbReference>
<evidence type="ECO:0000313" key="5">
    <source>
        <dbReference type="Proteomes" id="UP000005237"/>
    </source>
</evidence>
<evidence type="ECO:0000313" key="4">
    <source>
        <dbReference type="EnsemblMetazoa" id="CJA41251.1"/>
    </source>
</evidence>
<dbReference type="InterPro" id="IPR013785">
    <property type="entry name" value="Aldolase_TIM"/>
</dbReference>
<dbReference type="EnsemblMetazoa" id="CJA41251.1">
    <property type="protein sequence ID" value="CJA41251.1"/>
    <property type="gene ID" value="WBGene00217099"/>
</dbReference>
<evidence type="ECO:0000256" key="1">
    <source>
        <dbReference type="ARBA" id="ARBA00005502"/>
    </source>
</evidence>
<name>A0A8R1EUE5_CAEJA</name>
<dbReference type="Proteomes" id="UP000005237">
    <property type="component" value="Unassembled WGS sequence"/>
</dbReference>
<dbReference type="PANTHER" id="PTHR11911">
    <property type="entry name" value="INOSINE-5-MONOPHOSPHATE DEHYDROGENASE RELATED"/>
    <property type="match status" value="1"/>
</dbReference>